<dbReference type="EC" id="1.8.4.11" evidence="7"/>
<evidence type="ECO:0000256" key="4">
    <source>
        <dbReference type="ARBA" id="ARBA00047806"/>
    </source>
</evidence>
<dbReference type="SUPFAM" id="SSF55068">
    <property type="entry name" value="Peptide methionine sulfoxide reductase"/>
    <property type="match status" value="1"/>
</dbReference>
<dbReference type="InterPro" id="IPR002569">
    <property type="entry name" value="Met_Sox_Rdtase_MsrA_dom"/>
</dbReference>
<dbReference type="GO" id="GO:0008113">
    <property type="term" value="F:peptide-methionine (S)-S-oxide reductase activity"/>
    <property type="evidence" value="ECO:0007669"/>
    <property type="project" value="UniProtKB-EC"/>
</dbReference>
<evidence type="ECO:0000259" key="8">
    <source>
        <dbReference type="PROSITE" id="PS51790"/>
    </source>
</evidence>
<organism evidence="9 10">
    <name type="scientific">Butyricimonas hominis</name>
    <dbReference type="NCBI Taxonomy" id="2763032"/>
    <lineage>
        <taxon>Bacteria</taxon>
        <taxon>Pseudomonadati</taxon>
        <taxon>Bacteroidota</taxon>
        <taxon>Bacteroidia</taxon>
        <taxon>Bacteroidales</taxon>
        <taxon>Odoribacteraceae</taxon>
        <taxon>Butyricimonas</taxon>
    </lineage>
</organism>
<comment type="function">
    <text evidence="3 7">Has an important function as a repair enzyme for proteins that have been inactivated by oxidation. Catalyzes the reversible oxidation-reduction of methionine sulfoxide in proteins to methionine.</text>
</comment>
<dbReference type="PROSITE" id="PS51790">
    <property type="entry name" value="MSRB"/>
    <property type="match status" value="1"/>
</dbReference>
<dbReference type="PANTHER" id="PTHR43774:SF1">
    <property type="entry name" value="PEPTIDE METHIONINE SULFOXIDE REDUCTASE MSRA 2"/>
    <property type="match status" value="1"/>
</dbReference>
<dbReference type="PANTHER" id="PTHR43774">
    <property type="entry name" value="PEPTIDE METHIONINE SULFOXIDE REDUCTASE"/>
    <property type="match status" value="1"/>
</dbReference>
<protein>
    <recommendedName>
        <fullName evidence="7">Peptide methionine sulfoxide reductase MsrA</fullName>
        <shortName evidence="7">Protein-methionine-S-oxide reductase</shortName>
        <ecNumber evidence="7">1.8.4.11</ecNumber>
    </recommendedName>
    <alternativeName>
        <fullName evidence="7">Peptide-methionine (S)-S-oxide reductase</fullName>
        <shortName evidence="7">Peptide Met(O) reductase</shortName>
    </alternativeName>
</protein>
<dbReference type="EMBL" id="JACOOH010000005">
    <property type="protein sequence ID" value="MBC5622121.1"/>
    <property type="molecule type" value="Genomic_DNA"/>
</dbReference>
<keyword evidence="10" id="KW-1185">Reference proteome</keyword>
<evidence type="ECO:0000256" key="6">
    <source>
        <dbReference type="ARBA" id="ARBA00048782"/>
    </source>
</evidence>
<dbReference type="NCBIfam" id="NF004036">
    <property type="entry name" value="PRK05508.1"/>
    <property type="match status" value="1"/>
</dbReference>
<name>A0ABR7D2G3_9BACT</name>
<evidence type="ECO:0000256" key="1">
    <source>
        <dbReference type="ARBA" id="ARBA00023002"/>
    </source>
</evidence>
<comment type="catalytic activity">
    <reaction evidence="5">
        <text>L-methionyl-[protein] + [thioredoxin]-disulfide + H2O = L-methionyl-(R)-S-oxide-[protein] + [thioredoxin]-dithiol</text>
        <dbReference type="Rhea" id="RHEA:24164"/>
        <dbReference type="Rhea" id="RHEA-COMP:10698"/>
        <dbReference type="Rhea" id="RHEA-COMP:10700"/>
        <dbReference type="Rhea" id="RHEA-COMP:12313"/>
        <dbReference type="Rhea" id="RHEA-COMP:12314"/>
        <dbReference type="ChEBI" id="CHEBI:15377"/>
        <dbReference type="ChEBI" id="CHEBI:16044"/>
        <dbReference type="ChEBI" id="CHEBI:29950"/>
        <dbReference type="ChEBI" id="CHEBI:45764"/>
        <dbReference type="ChEBI" id="CHEBI:50058"/>
        <dbReference type="EC" id="1.8.4.12"/>
    </reaction>
</comment>
<comment type="catalytic activity">
    <reaction evidence="6 7">
        <text>[thioredoxin]-disulfide + L-methionine + H2O = L-methionine (S)-S-oxide + [thioredoxin]-dithiol</text>
        <dbReference type="Rhea" id="RHEA:19993"/>
        <dbReference type="Rhea" id="RHEA-COMP:10698"/>
        <dbReference type="Rhea" id="RHEA-COMP:10700"/>
        <dbReference type="ChEBI" id="CHEBI:15377"/>
        <dbReference type="ChEBI" id="CHEBI:29950"/>
        <dbReference type="ChEBI" id="CHEBI:50058"/>
        <dbReference type="ChEBI" id="CHEBI:57844"/>
        <dbReference type="ChEBI" id="CHEBI:58772"/>
        <dbReference type="EC" id="1.8.4.11"/>
    </reaction>
</comment>
<proteinExistence type="inferred from homology"/>
<comment type="catalytic activity">
    <reaction evidence="4 7">
        <text>L-methionyl-[protein] + [thioredoxin]-disulfide + H2O = L-methionyl-(S)-S-oxide-[protein] + [thioredoxin]-dithiol</text>
        <dbReference type="Rhea" id="RHEA:14217"/>
        <dbReference type="Rhea" id="RHEA-COMP:10698"/>
        <dbReference type="Rhea" id="RHEA-COMP:10700"/>
        <dbReference type="Rhea" id="RHEA-COMP:12313"/>
        <dbReference type="Rhea" id="RHEA-COMP:12315"/>
        <dbReference type="ChEBI" id="CHEBI:15377"/>
        <dbReference type="ChEBI" id="CHEBI:16044"/>
        <dbReference type="ChEBI" id="CHEBI:29950"/>
        <dbReference type="ChEBI" id="CHEBI:44120"/>
        <dbReference type="ChEBI" id="CHEBI:50058"/>
        <dbReference type="EC" id="1.8.4.11"/>
    </reaction>
</comment>
<reference evidence="9 10" key="1">
    <citation type="submission" date="2020-08" db="EMBL/GenBank/DDBJ databases">
        <title>Genome public.</title>
        <authorList>
            <person name="Liu C."/>
            <person name="Sun Q."/>
        </authorList>
    </citation>
    <scope>NUCLEOTIDE SEQUENCE [LARGE SCALE GENOMIC DNA]</scope>
    <source>
        <strain evidence="9 10">NSJ-56</strain>
    </source>
</reference>
<dbReference type="Proteomes" id="UP000646484">
    <property type="component" value="Unassembled WGS sequence"/>
</dbReference>
<dbReference type="InterPro" id="IPR002579">
    <property type="entry name" value="Met_Sox_Rdtase_MsrB_dom"/>
</dbReference>
<dbReference type="NCBIfam" id="TIGR00357">
    <property type="entry name" value="peptide-methionine (R)-S-oxide reductase MsrB"/>
    <property type="match status" value="1"/>
</dbReference>
<feature type="domain" description="MsrB" evidence="8">
    <location>
        <begin position="17"/>
        <end position="137"/>
    </location>
</feature>
<dbReference type="Gene3D" id="3.30.1060.10">
    <property type="entry name" value="Peptide methionine sulphoxide reductase MsrA"/>
    <property type="match status" value="1"/>
</dbReference>
<evidence type="ECO:0000256" key="3">
    <source>
        <dbReference type="ARBA" id="ARBA00024679"/>
    </source>
</evidence>
<dbReference type="GO" id="GO:0033743">
    <property type="term" value="F:peptide-methionine (R)-S-oxide reductase activity"/>
    <property type="evidence" value="ECO:0007669"/>
    <property type="project" value="UniProtKB-EC"/>
</dbReference>
<dbReference type="InterPro" id="IPR011057">
    <property type="entry name" value="Mss4-like_sf"/>
</dbReference>
<dbReference type="Gene3D" id="2.170.150.20">
    <property type="entry name" value="Peptide methionine sulfoxide reductase"/>
    <property type="match status" value="1"/>
</dbReference>
<gene>
    <name evidence="7" type="primary">msrA</name>
    <name evidence="9" type="ORF">H8S64_13515</name>
</gene>
<dbReference type="NCBIfam" id="TIGR00401">
    <property type="entry name" value="msrA"/>
    <property type="match status" value="1"/>
</dbReference>
<comment type="similarity">
    <text evidence="7">Belongs to the MsrA Met sulfoxide reductase family.</text>
</comment>
<evidence type="ECO:0000313" key="9">
    <source>
        <dbReference type="EMBL" id="MBC5622121.1"/>
    </source>
</evidence>
<dbReference type="Pfam" id="PF01625">
    <property type="entry name" value="PMSR"/>
    <property type="match status" value="1"/>
</dbReference>
<dbReference type="InterPro" id="IPR036509">
    <property type="entry name" value="Met_Sox_Rdtase_MsrA_sf"/>
</dbReference>
<evidence type="ECO:0000313" key="10">
    <source>
        <dbReference type="Proteomes" id="UP000646484"/>
    </source>
</evidence>
<keyword evidence="1 7" id="KW-0560">Oxidoreductase</keyword>
<evidence type="ECO:0000256" key="5">
    <source>
        <dbReference type="ARBA" id="ARBA00048488"/>
    </source>
</evidence>
<feature type="active site" evidence="7">
    <location>
        <position position="151"/>
    </location>
</feature>
<comment type="caution">
    <text evidence="9">The sequence shown here is derived from an EMBL/GenBank/DDBJ whole genome shotgun (WGS) entry which is preliminary data.</text>
</comment>
<evidence type="ECO:0000256" key="2">
    <source>
        <dbReference type="ARBA" id="ARBA00023268"/>
    </source>
</evidence>
<sequence length="301" mass="34152">MKRGLLILMLFLVNYTIMAQKKELTADEKQVILHKATERPFTGKYYDFKAKGTYVCKQCGAPLYRSEDKFDSRCGWPSFDDEIKGAVKRVPDADGRRTEIVCARCGAHLGHVFTGEGFTSKNTRHCVNSISMEFVPADELKVDTAVFAGGCFWGVEYYMKKAPGVLAVESGYTGGTVEDPSYEEVCEGGTGHVEAVRVLFDKSKTDYETLAKLFFELHDPTQLNRQGPDYGEQYRSEIFYNSPEQKAIAEKLIRQLKEKGYDVVTKLTPASVFWVAEDYHQNYYGRKGTLPYCHGYTKRFN</sequence>
<dbReference type="NCBIfam" id="NF004042">
    <property type="entry name" value="PRK05550.1"/>
    <property type="match status" value="1"/>
</dbReference>
<dbReference type="HAMAP" id="MF_01401">
    <property type="entry name" value="MsrA"/>
    <property type="match status" value="1"/>
</dbReference>
<dbReference type="SUPFAM" id="SSF51316">
    <property type="entry name" value="Mss4-like"/>
    <property type="match status" value="1"/>
</dbReference>
<keyword evidence="2" id="KW-0511">Multifunctional enzyme</keyword>
<accession>A0ABR7D2G3</accession>
<dbReference type="Pfam" id="PF01641">
    <property type="entry name" value="SelR"/>
    <property type="match status" value="1"/>
</dbReference>
<evidence type="ECO:0000256" key="7">
    <source>
        <dbReference type="HAMAP-Rule" id="MF_01401"/>
    </source>
</evidence>